<gene>
    <name evidence="5" type="ORF">WN55_04736</name>
</gene>
<dbReference type="InterPro" id="IPR027417">
    <property type="entry name" value="P-loop_NTPase"/>
</dbReference>
<dbReference type="Proteomes" id="UP000076502">
    <property type="component" value="Unassembled WGS sequence"/>
</dbReference>
<dbReference type="EMBL" id="KQ434796">
    <property type="protein sequence ID" value="KZC05796.1"/>
    <property type="molecule type" value="Genomic_DNA"/>
</dbReference>
<dbReference type="GO" id="GO:0005524">
    <property type="term" value="F:ATP binding"/>
    <property type="evidence" value="ECO:0007669"/>
    <property type="project" value="UniProtKB-KW"/>
</dbReference>
<dbReference type="AlphaFoldDB" id="A0A154P1I9"/>
<protein>
    <recommendedName>
        <fullName evidence="4">Protein KTI12 homolog</fullName>
    </recommendedName>
</protein>
<organism evidence="5 6">
    <name type="scientific">Dufourea novaeangliae</name>
    <name type="common">Sweat bee</name>
    <dbReference type="NCBI Taxonomy" id="178035"/>
    <lineage>
        <taxon>Eukaryota</taxon>
        <taxon>Metazoa</taxon>
        <taxon>Ecdysozoa</taxon>
        <taxon>Arthropoda</taxon>
        <taxon>Hexapoda</taxon>
        <taxon>Insecta</taxon>
        <taxon>Pterygota</taxon>
        <taxon>Neoptera</taxon>
        <taxon>Endopterygota</taxon>
        <taxon>Hymenoptera</taxon>
        <taxon>Apocrita</taxon>
        <taxon>Aculeata</taxon>
        <taxon>Apoidea</taxon>
        <taxon>Anthophila</taxon>
        <taxon>Halictidae</taxon>
        <taxon>Rophitinae</taxon>
        <taxon>Dufourea</taxon>
    </lineage>
</organism>
<proteinExistence type="inferred from homology"/>
<evidence type="ECO:0000256" key="1">
    <source>
        <dbReference type="ARBA" id="ARBA00022741"/>
    </source>
</evidence>
<keyword evidence="1" id="KW-0547">Nucleotide-binding</keyword>
<keyword evidence="2" id="KW-0067">ATP-binding</keyword>
<dbReference type="FunFam" id="3.40.50.300:FF:000827">
    <property type="entry name" value="KTI12 chromatin-associated homolog"/>
    <property type="match status" value="1"/>
</dbReference>
<sequence>MPLIIVTGTPCTGKTTRTAELKEHFEKKVGKRVEVINEIDVVIKAGYDRNTFYADSKKEKSVRSDIKSATQRLLNSNDVLIIDGSNYIKGYRYEMYCMTKLYKSPQCTVHCDIPIEHAWLWNEKRPECEQYSREIFDALVMRYETPDSRNRWDAPLFSVSAEDELRFEEIYKSLYEVKAPKPNLSTQCPPLSSTNYLYELDSVTQKVVNAILSAKQLGIESEFKIPEYNLTVQNPCTAAQLMRLRRQFLTYSKMQQLEVNQIAALFVQYLNKSL</sequence>
<dbReference type="GO" id="GO:0006400">
    <property type="term" value="P:tRNA modification"/>
    <property type="evidence" value="ECO:0007669"/>
    <property type="project" value="UniProtKB-ARBA"/>
</dbReference>
<dbReference type="OrthoDB" id="9972657at2759"/>
<dbReference type="InterPro" id="IPR013641">
    <property type="entry name" value="KTI12/PSTK"/>
</dbReference>
<evidence type="ECO:0000256" key="3">
    <source>
        <dbReference type="ARBA" id="ARBA00025768"/>
    </source>
</evidence>
<dbReference type="GO" id="GO:0006357">
    <property type="term" value="P:regulation of transcription by RNA polymerase II"/>
    <property type="evidence" value="ECO:0007669"/>
    <property type="project" value="UniProtKB-ARBA"/>
</dbReference>
<evidence type="ECO:0000256" key="2">
    <source>
        <dbReference type="ARBA" id="ARBA00022840"/>
    </source>
</evidence>
<dbReference type="Pfam" id="PF08433">
    <property type="entry name" value="KTI12"/>
    <property type="match status" value="1"/>
</dbReference>
<evidence type="ECO:0000313" key="6">
    <source>
        <dbReference type="Proteomes" id="UP000076502"/>
    </source>
</evidence>
<name>A0A154P1I9_DUFNO</name>
<accession>A0A154P1I9</accession>
<keyword evidence="6" id="KW-1185">Reference proteome</keyword>
<dbReference type="SUPFAM" id="SSF52540">
    <property type="entry name" value="P-loop containing nucleoside triphosphate hydrolases"/>
    <property type="match status" value="1"/>
</dbReference>
<evidence type="ECO:0000313" key="5">
    <source>
        <dbReference type="EMBL" id="KZC05796.1"/>
    </source>
</evidence>
<dbReference type="Gene3D" id="3.40.50.300">
    <property type="entry name" value="P-loop containing nucleotide triphosphate hydrolases"/>
    <property type="match status" value="1"/>
</dbReference>
<dbReference type="OMA" id="THSRWDK"/>
<comment type="similarity">
    <text evidence="3">Belongs to the KTI12 family.</text>
</comment>
<dbReference type="PANTHER" id="PTHR12435">
    <property type="match status" value="1"/>
</dbReference>
<evidence type="ECO:0000256" key="4">
    <source>
        <dbReference type="ARBA" id="ARBA00026170"/>
    </source>
</evidence>
<reference evidence="5 6" key="1">
    <citation type="submission" date="2015-07" db="EMBL/GenBank/DDBJ databases">
        <title>The genome of Dufourea novaeangliae.</title>
        <authorList>
            <person name="Pan H."/>
            <person name="Kapheim K."/>
        </authorList>
    </citation>
    <scope>NUCLEOTIDE SEQUENCE [LARGE SCALE GENOMIC DNA]</scope>
    <source>
        <strain evidence="5">0120121106</strain>
        <tissue evidence="5">Whole body</tissue>
    </source>
</reference>
<dbReference type="STRING" id="178035.A0A154P1I9"/>